<name>A0AAN8I8L3_9EURO</name>
<dbReference type="CDD" id="cd05259">
    <property type="entry name" value="PCBER_SDR_a"/>
    <property type="match status" value="1"/>
</dbReference>
<dbReference type="Proteomes" id="UP001316803">
    <property type="component" value="Unassembled WGS sequence"/>
</dbReference>
<proteinExistence type="predicted"/>
<dbReference type="Gene3D" id="3.90.25.10">
    <property type="entry name" value="UDP-galactose 4-epimerase, domain 1"/>
    <property type="match status" value="1"/>
</dbReference>
<evidence type="ECO:0000256" key="2">
    <source>
        <dbReference type="ARBA" id="ARBA00023002"/>
    </source>
</evidence>
<dbReference type="EMBL" id="JAKLMC020000003">
    <property type="protein sequence ID" value="KAK5957559.1"/>
    <property type="molecule type" value="Genomic_DNA"/>
</dbReference>
<dbReference type="PANTHER" id="PTHR47706:SF9">
    <property type="entry name" value="NMRA-LIKE DOMAIN-CONTAINING PROTEIN-RELATED"/>
    <property type="match status" value="1"/>
</dbReference>
<dbReference type="InterPro" id="IPR045312">
    <property type="entry name" value="PCBER-like"/>
</dbReference>
<evidence type="ECO:0000256" key="1">
    <source>
        <dbReference type="ARBA" id="ARBA00022857"/>
    </source>
</evidence>
<protein>
    <recommendedName>
        <fullName evidence="3">NmrA-like domain-containing protein</fullName>
    </recommendedName>
</protein>
<accession>A0AAN8I8L3</accession>
<evidence type="ECO:0000313" key="4">
    <source>
        <dbReference type="EMBL" id="KAK5957559.1"/>
    </source>
</evidence>
<gene>
    <name evidence="4" type="ORF">OHC33_001935</name>
</gene>
<keyword evidence="1" id="KW-0521">NADP</keyword>
<feature type="domain" description="NmrA-like" evidence="3">
    <location>
        <begin position="6"/>
        <end position="226"/>
    </location>
</feature>
<dbReference type="PANTHER" id="PTHR47706">
    <property type="entry name" value="NMRA-LIKE FAMILY PROTEIN"/>
    <property type="match status" value="1"/>
</dbReference>
<keyword evidence="5" id="KW-1185">Reference proteome</keyword>
<organism evidence="4 5">
    <name type="scientific">Knufia fluminis</name>
    <dbReference type="NCBI Taxonomy" id="191047"/>
    <lineage>
        <taxon>Eukaryota</taxon>
        <taxon>Fungi</taxon>
        <taxon>Dikarya</taxon>
        <taxon>Ascomycota</taxon>
        <taxon>Pezizomycotina</taxon>
        <taxon>Eurotiomycetes</taxon>
        <taxon>Chaetothyriomycetidae</taxon>
        <taxon>Chaetothyriales</taxon>
        <taxon>Trichomeriaceae</taxon>
        <taxon>Knufia</taxon>
    </lineage>
</organism>
<sequence length="319" mass="34707">MPHSQTSVIVVGAAGNIGGPVTKHLLATNQFRVSALTRTTSKSTFPEGVTAVRTDYTPESLIESFRGQDIVISTLSTSSLGDEMAIAKAAVEAGVKRFLPAELGMDTSTELCLKISPCVFLKQDIIKYLKEHEDKISWTGVFCGLWIDFSLKTPDWPHWSLKDRTFTTFNDGNVPFETSTLDTAARAIVGTILPEHIESTKNQYIHVHSAVYTPNQLFGYLKKYTNTTDADWKIKHVDVGDMAARGQKAFGEEASSGQPPEVFTKSDKFQGAIGDMIVAGLMGNGGVNQFGEKTGYWMGKFGIEEGDAEGIVREVVVGA</sequence>
<dbReference type="InterPro" id="IPR036291">
    <property type="entry name" value="NAD(P)-bd_dom_sf"/>
</dbReference>
<evidence type="ECO:0000259" key="3">
    <source>
        <dbReference type="Pfam" id="PF05368"/>
    </source>
</evidence>
<dbReference type="Gene3D" id="3.40.50.720">
    <property type="entry name" value="NAD(P)-binding Rossmann-like Domain"/>
    <property type="match status" value="1"/>
</dbReference>
<evidence type="ECO:0000313" key="5">
    <source>
        <dbReference type="Proteomes" id="UP001316803"/>
    </source>
</evidence>
<keyword evidence="2" id="KW-0560">Oxidoreductase</keyword>
<dbReference type="InterPro" id="IPR008030">
    <property type="entry name" value="NmrA-like"/>
</dbReference>
<dbReference type="InterPro" id="IPR051609">
    <property type="entry name" value="NmrA/Isoflavone_reductase-like"/>
</dbReference>
<reference evidence="4 5" key="1">
    <citation type="submission" date="2022-12" db="EMBL/GenBank/DDBJ databases">
        <title>Genomic features and morphological characterization of a novel Knufia sp. strain isolated from spacecraft assembly facility.</title>
        <authorList>
            <person name="Teixeira M."/>
            <person name="Chander A.M."/>
            <person name="Stajich J.E."/>
            <person name="Venkateswaran K."/>
        </authorList>
    </citation>
    <scope>NUCLEOTIDE SEQUENCE [LARGE SCALE GENOMIC DNA]</scope>
    <source>
        <strain evidence="4 5">FJI-L2-BK-P2</strain>
    </source>
</reference>
<dbReference type="GO" id="GO:0016491">
    <property type="term" value="F:oxidoreductase activity"/>
    <property type="evidence" value="ECO:0007669"/>
    <property type="project" value="UniProtKB-KW"/>
</dbReference>
<dbReference type="SUPFAM" id="SSF51735">
    <property type="entry name" value="NAD(P)-binding Rossmann-fold domains"/>
    <property type="match status" value="1"/>
</dbReference>
<comment type="caution">
    <text evidence="4">The sequence shown here is derived from an EMBL/GenBank/DDBJ whole genome shotgun (WGS) entry which is preliminary data.</text>
</comment>
<dbReference type="Pfam" id="PF05368">
    <property type="entry name" value="NmrA"/>
    <property type="match status" value="1"/>
</dbReference>
<dbReference type="AlphaFoldDB" id="A0AAN8I8L3"/>